<dbReference type="AlphaFoldDB" id="A0A4P6F3T6"/>
<accession>A0A4P6F3T6</accession>
<keyword evidence="2" id="KW-1185">Reference proteome</keyword>
<dbReference type="EMBL" id="CP035492">
    <property type="protein sequence ID" value="QAY65048.1"/>
    <property type="molecule type" value="Genomic_DNA"/>
</dbReference>
<gene>
    <name evidence="1" type="ORF">ET464_00240</name>
</gene>
<dbReference type="SUPFAM" id="SSF53448">
    <property type="entry name" value="Nucleotide-diphospho-sugar transferases"/>
    <property type="match status" value="1"/>
</dbReference>
<dbReference type="Proteomes" id="UP000293568">
    <property type="component" value="Chromosome"/>
</dbReference>
<name>A0A4P6F3T6_9BACL</name>
<sequence>MIIATLAGPGQLANAAVFARSVKQFHPEAYIILCITGNAGRYREPDDVDEVVFIASKPFESADLSPYKAYFIQSLVHTYNDSIIYMDPHSRLYGPIDELAQALRGCDLVGIPYFLYPQQNAEDEIERLKNGMMNAGLLALRPSSHTRSFAAWWLDRVMESCRSGNPAHSDHRWLSLAVTPFGIHIFKHPAYHFSAWNLAEKARSLTVQNGQFTVHGLPLKTACFDPAGGKLHAQVASARLLPVHMLMDQYQAECDAILSNPGKEMPS</sequence>
<proteinExistence type="predicted"/>
<dbReference type="OrthoDB" id="186344at2"/>
<evidence type="ECO:0000313" key="1">
    <source>
        <dbReference type="EMBL" id="QAY65048.1"/>
    </source>
</evidence>
<protein>
    <submittedName>
        <fullName evidence="1">Uncharacterized protein</fullName>
    </submittedName>
</protein>
<evidence type="ECO:0000313" key="2">
    <source>
        <dbReference type="Proteomes" id="UP000293568"/>
    </source>
</evidence>
<dbReference type="RefSeq" id="WP_129437201.1">
    <property type="nucleotide sequence ID" value="NZ_CP035492.1"/>
</dbReference>
<dbReference type="InterPro" id="IPR029044">
    <property type="entry name" value="Nucleotide-diphossugar_trans"/>
</dbReference>
<organism evidence="1 2">
    <name type="scientific">Paenibacillus protaetiae</name>
    <dbReference type="NCBI Taxonomy" id="2509456"/>
    <lineage>
        <taxon>Bacteria</taxon>
        <taxon>Bacillati</taxon>
        <taxon>Bacillota</taxon>
        <taxon>Bacilli</taxon>
        <taxon>Bacillales</taxon>
        <taxon>Paenibacillaceae</taxon>
        <taxon>Paenibacillus</taxon>
    </lineage>
</organism>
<reference evidence="1 2" key="1">
    <citation type="submission" date="2019-01" db="EMBL/GenBank/DDBJ databases">
        <title>Genome sequencing of strain FW100M-2.</title>
        <authorList>
            <person name="Heo J."/>
            <person name="Kim S.-J."/>
            <person name="Kim J.-S."/>
            <person name="Hong S.-B."/>
            <person name="Kwon S.-W."/>
        </authorList>
    </citation>
    <scope>NUCLEOTIDE SEQUENCE [LARGE SCALE GENOMIC DNA]</scope>
    <source>
        <strain evidence="1 2">FW100M-2</strain>
    </source>
</reference>
<dbReference type="KEGG" id="pprt:ET464_00240"/>